<proteinExistence type="predicted"/>
<evidence type="ECO:0000313" key="2">
    <source>
        <dbReference type="EMBL" id="EEC83409.1"/>
    </source>
</evidence>
<evidence type="ECO:0000313" key="3">
    <source>
        <dbReference type="Proteomes" id="UP000007015"/>
    </source>
</evidence>
<dbReference type="EMBL" id="CM000133">
    <property type="protein sequence ID" value="EEC83409.1"/>
    <property type="molecule type" value="Genomic_DNA"/>
</dbReference>
<dbReference type="Gramene" id="BGIOSGA027150-TA">
    <property type="protein sequence ID" value="BGIOSGA027150-PA"/>
    <property type="gene ID" value="BGIOSGA027150"/>
</dbReference>
<feature type="compositionally biased region" description="Basic and acidic residues" evidence="1">
    <location>
        <begin position="41"/>
        <end position="52"/>
    </location>
</feature>
<evidence type="ECO:0000256" key="1">
    <source>
        <dbReference type="SAM" id="MobiDB-lite"/>
    </source>
</evidence>
<gene>
    <name evidence="2" type="ORF">OsI_28862</name>
</gene>
<keyword evidence="3" id="KW-1185">Reference proteome</keyword>
<accession>B8B9V1</accession>
<dbReference type="HOGENOM" id="CLU_2626355_0_0_1"/>
<name>B8B9V1_ORYSI</name>
<organism evidence="2 3">
    <name type="scientific">Oryza sativa subsp. indica</name>
    <name type="common">Rice</name>
    <dbReference type="NCBI Taxonomy" id="39946"/>
    <lineage>
        <taxon>Eukaryota</taxon>
        <taxon>Viridiplantae</taxon>
        <taxon>Streptophyta</taxon>
        <taxon>Embryophyta</taxon>
        <taxon>Tracheophyta</taxon>
        <taxon>Spermatophyta</taxon>
        <taxon>Magnoliopsida</taxon>
        <taxon>Liliopsida</taxon>
        <taxon>Poales</taxon>
        <taxon>Poaceae</taxon>
        <taxon>BOP clade</taxon>
        <taxon>Oryzoideae</taxon>
        <taxon>Oryzeae</taxon>
        <taxon>Oryzinae</taxon>
        <taxon>Oryza</taxon>
        <taxon>Oryza sativa</taxon>
    </lineage>
</organism>
<reference evidence="2 3" key="1">
    <citation type="journal article" date="2005" name="PLoS Biol.">
        <title>The genomes of Oryza sativa: a history of duplications.</title>
        <authorList>
            <person name="Yu J."/>
            <person name="Wang J."/>
            <person name="Lin W."/>
            <person name="Li S."/>
            <person name="Li H."/>
            <person name="Zhou J."/>
            <person name="Ni P."/>
            <person name="Dong W."/>
            <person name="Hu S."/>
            <person name="Zeng C."/>
            <person name="Zhang J."/>
            <person name="Zhang Y."/>
            <person name="Li R."/>
            <person name="Xu Z."/>
            <person name="Li S."/>
            <person name="Li X."/>
            <person name="Zheng H."/>
            <person name="Cong L."/>
            <person name="Lin L."/>
            <person name="Yin J."/>
            <person name="Geng J."/>
            <person name="Li G."/>
            <person name="Shi J."/>
            <person name="Liu J."/>
            <person name="Lv H."/>
            <person name="Li J."/>
            <person name="Wang J."/>
            <person name="Deng Y."/>
            <person name="Ran L."/>
            <person name="Shi X."/>
            <person name="Wang X."/>
            <person name="Wu Q."/>
            <person name="Li C."/>
            <person name="Ren X."/>
            <person name="Wang J."/>
            <person name="Wang X."/>
            <person name="Li D."/>
            <person name="Liu D."/>
            <person name="Zhang X."/>
            <person name="Ji Z."/>
            <person name="Zhao W."/>
            <person name="Sun Y."/>
            <person name="Zhang Z."/>
            <person name="Bao J."/>
            <person name="Han Y."/>
            <person name="Dong L."/>
            <person name="Ji J."/>
            <person name="Chen P."/>
            <person name="Wu S."/>
            <person name="Liu J."/>
            <person name="Xiao Y."/>
            <person name="Bu D."/>
            <person name="Tan J."/>
            <person name="Yang L."/>
            <person name="Ye C."/>
            <person name="Zhang J."/>
            <person name="Xu J."/>
            <person name="Zhou Y."/>
            <person name="Yu Y."/>
            <person name="Zhang B."/>
            <person name="Zhuang S."/>
            <person name="Wei H."/>
            <person name="Liu B."/>
            <person name="Lei M."/>
            <person name="Yu H."/>
            <person name="Li Y."/>
            <person name="Xu H."/>
            <person name="Wei S."/>
            <person name="He X."/>
            <person name="Fang L."/>
            <person name="Zhang Z."/>
            <person name="Zhang Y."/>
            <person name="Huang X."/>
            <person name="Su Z."/>
            <person name="Tong W."/>
            <person name="Li J."/>
            <person name="Tong Z."/>
            <person name="Li S."/>
            <person name="Ye J."/>
            <person name="Wang L."/>
            <person name="Fang L."/>
            <person name="Lei T."/>
            <person name="Chen C."/>
            <person name="Chen H."/>
            <person name="Xu Z."/>
            <person name="Li H."/>
            <person name="Huang H."/>
            <person name="Zhang F."/>
            <person name="Xu H."/>
            <person name="Li N."/>
            <person name="Zhao C."/>
            <person name="Li S."/>
            <person name="Dong L."/>
            <person name="Huang Y."/>
            <person name="Li L."/>
            <person name="Xi Y."/>
            <person name="Qi Q."/>
            <person name="Li W."/>
            <person name="Zhang B."/>
            <person name="Hu W."/>
            <person name="Zhang Y."/>
            <person name="Tian X."/>
            <person name="Jiao Y."/>
            <person name="Liang X."/>
            <person name="Jin J."/>
            <person name="Gao L."/>
            <person name="Zheng W."/>
            <person name="Hao B."/>
            <person name="Liu S."/>
            <person name="Wang W."/>
            <person name="Yuan L."/>
            <person name="Cao M."/>
            <person name="McDermott J."/>
            <person name="Samudrala R."/>
            <person name="Wang J."/>
            <person name="Wong G.K."/>
            <person name="Yang H."/>
        </authorList>
    </citation>
    <scope>NUCLEOTIDE SEQUENCE [LARGE SCALE GENOMIC DNA]</scope>
    <source>
        <strain evidence="3">cv. 93-11</strain>
    </source>
</reference>
<feature type="region of interest" description="Disordered" evidence="1">
    <location>
        <begin position="1"/>
        <end position="52"/>
    </location>
</feature>
<protein>
    <submittedName>
        <fullName evidence="2">Uncharacterized protein</fullName>
    </submittedName>
</protein>
<dbReference type="Proteomes" id="UP000007015">
    <property type="component" value="Chromosome 8"/>
</dbReference>
<dbReference type="AlphaFoldDB" id="B8B9V1"/>
<sequence length="78" mass="7903">MSKAAGAVPGGVGQQQERGGNGRKGSNPPSAMARTPSRSKGGAEDGRDGGEGRNGEVCVLLLLETVVVIWRLVTAGWG</sequence>